<name>A0AB33KBM1_9ACTN</name>
<feature type="region of interest" description="Disordered" evidence="1">
    <location>
        <begin position="110"/>
        <end position="143"/>
    </location>
</feature>
<feature type="region of interest" description="Disordered" evidence="1">
    <location>
        <begin position="187"/>
        <end position="315"/>
    </location>
</feature>
<protein>
    <submittedName>
        <fullName evidence="3">Uncharacterized protein</fullName>
    </submittedName>
</protein>
<feature type="compositionally biased region" description="Low complexity" evidence="1">
    <location>
        <begin position="117"/>
        <end position="143"/>
    </location>
</feature>
<evidence type="ECO:0000313" key="3">
    <source>
        <dbReference type="EMBL" id="BFP52746.1"/>
    </source>
</evidence>
<evidence type="ECO:0000256" key="2">
    <source>
        <dbReference type="SAM" id="Phobius"/>
    </source>
</evidence>
<reference evidence="3" key="1">
    <citation type="submission" date="2024-07" db="EMBL/GenBank/DDBJ databases">
        <title>Complete genome sequences of cellulolytic bacteria, Kitasatospora sp. CMC57 and Streptomyces sp. CMC78, isolated from Japanese agricultural soil.</title>
        <authorList>
            <person name="Hashimoto T."/>
            <person name="Ito M."/>
            <person name="Iwamoto M."/>
            <person name="Fukahori D."/>
            <person name="Shoda T."/>
            <person name="Sakoda M."/>
            <person name="Morohoshi T."/>
            <person name="Mitsuboshi M."/>
            <person name="Nishizawa T."/>
        </authorList>
    </citation>
    <scope>NUCLEOTIDE SEQUENCE</scope>
    <source>
        <strain evidence="3">CMC78</strain>
    </source>
</reference>
<dbReference type="AlphaFoldDB" id="A0AB33KBM1"/>
<keyword evidence="2" id="KW-0472">Membrane</keyword>
<keyword evidence="2" id="KW-1133">Transmembrane helix</keyword>
<dbReference type="KEGG" id="stcm:SCMC78_25530"/>
<evidence type="ECO:0000256" key="1">
    <source>
        <dbReference type="SAM" id="MobiDB-lite"/>
    </source>
</evidence>
<gene>
    <name evidence="3" type="ORF">SCMC78_25530</name>
</gene>
<feature type="compositionally biased region" description="Low complexity" evidence="1">
    <location>
        <begin position="218"/>
        <end position="239"/>
    </location>
</feature>
<keyword evidence="2" id="KW-0812">Transmembrane</keyword>
<dbReference type="EMBL" id="AP035884">
    <property type="protein sequence ID" value="BFP52746.1"/>
    <property type="molecule type" value="Genomic_DNA"/>
</dbReference>
<feature type="transmembrane region" description="Helical" evidence="2">
    <location>
        <begin position="24"/>
        <end position="44"/>
    </location>
</feature>
<proteinExistence type="predicted"/>
<dbReference type="RefSeq" id="WP_319600387.1">
    <property type="nucleotide sequence ID" value="NZ_AP035884.1"/>
</dbReference>
<sequence>MTTTTAARAAVDPRPARGTAGRRAVQVGLLVVFLGGLLALGILAGGRAEAQERPDPGPFTSSVADAVPDVVPDVVPEDAATEAAAREAAEPSARPVAERAADPVATAVDRAAERTAHQQTAAPQVQQAQQGQQAVRESAAPARVRDAVVVATEDAGDTDDAVERVAGEVRPLVPDLPGLLPLLSVLPLPGGGSDTPGAPSPSVPGTGRGAEDGTAKPGDAAAGTSDASAGREAGRGARAPFSAPETSEAPAVPDGAGTPGAGHVQSPAPTPAQDRAPFGPCGDLARTATADLQGPRGGDLHAVPAPGGPHTALVRGAGLPATAAPIPDRSGEILAFPG</sequence>
<accession>A0AB33KBM1</accession>
<organism evidence="3">
    <name type="scientific">Streptomyces sp. CMC78</name>
    <dbReference type="NCBI Taxonomy" id="3231512"/>
    <lineage>
        <taxon>Bacteria</taxon>
        <taxon>Bacillati</taxon>
        <taxon>Actinomycetota</taxon>
        <taxon>Actinomycetes</taxon>
        <taxon>Kitasatosporales</taxon>
        <taxon>Streptomycetaceae</taxon>
        <taxon>Streptomyces</taxon>
    </lineage>
</organism>